<name>A0A166GIY3_9AGAM</name>
<evidence type="ECO:0000313" key="1">
    <source>
        <dbReference type="EMBL" id="KZP17884.1"/>
    </source>
</evidence>
<dbReference type="EMBL" id="KV417578">
    <property type="protein sequence ID" value="KZP17884.1"/>
    <property type="molecule type" value="Genomic_DNA"/>
</dbReference>
<feature type="non-terminal residue" evidence="1">
    <location>
        <position position="81"/>
    </location>
</feature>
<dbReference type="Proteomes" id="UP000076532">
    <property type="component" value="Unassembled WGS sequence"/>
</dbReference>
<protein>
    <submittedName>
        <fullName evidence="1">Uncharacterized protein</fullName>
    </submittedName>
</protein>
<accession>A0A166GIY3</accession>
<evidence type="ECO:0000313" key="2">
    <source>
        <dbReference type="Proteomes" id="UP000076532"/>
    </source>
</evidence>
<sequence>MWQVSNEVASIDGDIAQVHKRYSSASSVIGRTSTSFQDHKAMLMPPPLPVMYRAPPEVRGVIFMACNEVTWKPGYPKLNCN</sequence>
<reference evidence="1 2" key="1">
    <citation type="journal article" date="2016" name="Mol. Biol. Evol.">
        <title>Comparative Genomics of Early-Diverging Mushroom-Forming Fungi Provides Insights into the Origins of Lignocellulose Decay Capabilities.</title>
        <authorList>
            <person name="Nagy L.G."/>
            <person name="Riley R."/>
            <person name="Tritt A."/>
            <person name="Adam C."/>
            <person name="Daum C."/>
            <person name="Floudas D."/>
            <person name="Sun H."/>
            <person name="Yadav J.S."/>
            <person name="Pangilinan J."/>
            <person name="Larsson K.H."/>
            <person name="Matsuura K."/>
            <person name="Barry K."/>
            <person name="Labutti K."/>
            <person name="Kuo R."/>
            <person name="Ohm R.A."/>
            <person name="Bhattacharya S.S."/>
            <person name="Shirouzu T."/>
            <person name="Yoshinaga Y."/>
            <person name="Martin F.M."/>
            <person name="Grigoriev I.V."/>
            <person name="Hibbett D.S."/>
        </authorList>
    </citation>
    <scope>NUCLEOTIDE SEQUENCE [LARGE SCALE GENOMIC DNA]</scope>
    <source>
        <strain evidence="1 2">CBS 109695</strain>
    </source>
</reference>
<proteinExistence type="predicted"/>
<organism evidence="1 2">
    <name type="scientific">Athelia psychrophila</name>
    <dbReference type="NCBI Taxonomy" id="1759441"/>
    <lineage>
        <taxon>Eukaryota</taxon>
        <taxon>Fungi</taxon>
        <taxon>Dikarya</taxon>
        <taxon>Basidiomycota</taxon>
        <taxon>Agaricomycotina</taxon>
        <taxon>Agaricomycetes</taxon>
        <taxon>Agaricomycetidae</taxon>
        <taxon>Atheliales</taxon>
        <taxon>Atheliaceae</taxon>
        <taxon>Athelia</taxon>
    </lineage>
</organism>
<gene>
    <name evidence="1" type="ORF">FIBSPDRAFT_864517</name>
</gene>
<dbReference type="AlphaFoldDB" id="A0A166GIY3"/>
<keyword evidence="2" id="KW-1185">Reference proteome</keyword>